<feature type="chain" id="PRO_5015157651" description="Flagellar protein" evidence="8">
    <location>
        <begin position="27"/>
        <end position="147"/>
    </location>
</feature>
<feature type="transmembrane region" description="Helical" evidence="7">
    <location>
        <begin position="36"/>
        <end position="61"/>
    </location>
</feature>
<name>A0A2P6ART2_9GAMM</name>
<dbReference type="AlphaFoldDB" id="A0A2P6ART2"/>
<gene>
    <name evidence="9" type="primary">fliO</name>
    <name evidence="9" type="ORF">C5O18_07185</name>
</gene>
<keyword evidence="9" id="KW-0969">Cilium</keyword>
<proteinExistence type="inferred from homology"/>
<keyword evidence="10" id="KW-1185">Reference proteome</keyword>
<keyword evidence="5 7" id="KW-0975">Bacterial flagellum</keyword>
<dbReference type="OrthoDB" id="5741235at2"/>
<dbReference type="NCBIfam" id="TIGR03500">
    <property type="entry name" value="FliO_TIGR"/>
    <property type="match status" value="1"/>
</dbReference>
<dbReference type="Pfam" id="PF04347">
    <property type="entry name" value="FliO"/>
    <property type="match status" value="1"/>
</dbReference>
<comment type="caution">
    <text evidence="9">The sequence shown here is derived from an EMBL/GenBank/DDBJ whole genome shotgun (WGS) entry which is preliminary data.</text>
</comment>
<keyword evidence="2 7" id="KW-0812">Transmembrane</keyword>
<evidence type="ECO:0000256" key="7">
    <source>
        <dbReference type="RuleBase" id="RU362064"/>
    </source>
</evidence>
<organism evidence="9 10">
    <name type="scientific">Amnimonas aquatica</name>
    <dbReference type="NCBI Taxonomy" id="2094561"/>
    <lineage>
        <taxon>Bacteria</taxon>
        <taxon>Pseudomonadati</taxon>
        <taxon>Pseudomonadota</taxon>
        <taxon>Gammaproteobacteria</taxon>
        <taxon>Moraxellales</taxon>
        <taxon>Moraxellaceae</taxon>
        <taxon>Amnimonas</taxon>
    </lineage>
</organism>
<keyword evidence="4 7" id="KW-0472">Membrane</keyword>
<comment type="similarity">
    <text evidence="6 7">Belongs to the FliO/MopB family.</text>
</comment>
<dbReference type="InterPro" id="IPR052205">
    <property type="entry name" value="FliO/MopB"/>
</dbReference>
<dbReference type="PANTHER" id="PTHR38766">
    <property type="entry name" value="FLAGELLAR PROTEIN FLIO"/>
    <property type="match status" value="1"/>
</dbReference>
<dbReference type="GO" id="GO:0009425">
    <property type="term" value="C:bacterial-type flagellum basal body"/>
    <property type="evidence" value="ECO:0007669"/>
    <property type="project" value="UniProtKB-SubCell"/>
</dbReference>
<keyword evidence="1 7" id="KW-1003">Cell membrane</keyword>
<evidence type="ECO:0000256" key="2">
    <source>
        <dbReference type="ARBA" id="ARBA00022692"/>
    </source>
</evidence>
<accession>A0A2P6ART2</accession>
<sequence>MTHALRVISPAMLAAATLLASAGVRAAGPVQVAPLSAGSVFSVLFGLAIVVGLLLGTAWLLRRFQNVQQAAPGVIRPMAQLQLGLKERVVLIRVGDENILLGCTPQGIRPLHSWQGPAPQGGEGAPLATPGAPFADLIKRLLAERKS</sequence>
<protein>
    <recommendedName>
        <fullName evidence="7">Flagellar protein</fullName>
    </recommendedName>
</protein>
<evidence type="ECO:0000256" key="8">
    <source>
        <dbReference type="SAM" id="SignalP"/>
    </source>
</evidence>
<evidence type="ECO:0000256" key="4">
    <source>
        <dbReference type="ARBA" id="ARBA00023136"/>
    </source>
</evidence>
<dbReference type="EMBL" id="PTQZ01000169">
    <property type="protein sequence ID" value="PQA38262.1"/>
    <property type="molecule type" value="Genomic_DNA"/>
</dbReference>
<reference evidence="10" key="1">
    <citation type="submission" date="2018-02" db="EMBL/GenBank/DDBJ databases">
        <title>Genome sequencing of Solimonas sp. HR-BB.</title>
        <authorList>
            <person name="Lee Y."/>
            <person name="Jeon C.O."/>
        </authorList>
    </citation>
    <scope>NUCLEOTIDE SEQUENCE [LARGE SCALE GENOMIC DNA]</scope>
    <source>
        <strain evidence="10">HR-E</strain>
    </source>
</reference>
<keyword evidence="3 7" id="KW-1133">Transmembrane helix</keyword>
<evidence type="ECO:0000313" key="10">
    <source>
        <dbReference type="Proteomes" id="UP000243900"/>
    </source>
</evidence>
<dbReference type="InterPro" id="IPR022781">
    <property type="entry name" value="Flagellar_biosynth_FliO"/>
</dbReference>
<evidence type="ECO:0000256" key="6">
    <source>
        <dbReference type="ARBA" id="ARBA00037937"/>
    </source>
</evidence>
<dbReference type="GO" id="GO:0005886">
    <property type="term" value="C:plasma membrane"/>
    <property type="evidence" value="ECO:0007669"/>
    <property type="project" value="UniProtKB-SubCell"/>
</dbReference>
<keyword evidence="9" id="KW-0282">Flagellum</keyword>
<feature type="signal peptide" evidence="8">
    <location>
        <begin position="1"/>
        <end position="26"/>
    </location>
</feature>
<dbReference type="RefSeq" id="WP_105192746.1">
    <property type="nucleotide sequence ID" value="NZ_PTQZ01000169.1"/>
</dbReference>
<evidence type="ECO:0000256" key="3">
    <source>
        <dbReference type="ARBA" id="ARBA00022989"/>
    </source>
</evidence>
<evidence type="ECO:0000313" key="9">
    <source>
        <dbReference type="EMBL" id="PQA38262.1"/>
    </source>
</evidence>
<keyword evidence="8" id="KW-0732">Signal</keyword>
<keyword evidence="9" id="KW-0966">Cell projection</keyword>
<dbReference type="Proteomes" id="UP000243900">
    <property type="component" value="Unassembled WGS sequence"/>
</dbReference>
<dbReference type="PANTHER" id="PTHR38766:SF1">
    <property type="entry name" value="FLAGELLAR PROTEIN FLIO"/>
    <property type="match status" value="1"/>
</dbReference>
<evidence type="ECO:0000256" key="5">
    <source>
        <dbReference type="ARBA" id="ARBA00023143"/>
    </source>
</evidence>
<dbReference type="GO" id="GO:0044781">
    <property type="term" value="P:bacterial-type flagellum organization"/>
    <property type="evidence" value="ECO:0007669"/>
    <property type="project" value="UniProtKB-UniRule"/>
</dbReference>
<evidence type="ECO:0000256" key="1">
    <source>
        <dbReference type="ARBA" id="ARBA00022475"/>
    </source>
</evidence>
<comment type="subcellular location">
    <subcellularLocation>
        <location evidence="7">Cell membrane</location>
    </subcellularLocation>
    <subcellularLocation>
        <location evidence="7">Bacterial flagellum basal body</location>
    </subcellularLocation>
</comment>